<evidence type="ECO:0000256" key="4">
    <source>
        <dbReference type="ARBA" id="ARBA00023014"/>
    </source>
</evidence>
<protein>
    <submittedName>
        <fullName evidence="6">Pyruvate-formate lyase-activating enzyme</fullName>
    </submittedName>
</protein>
<dbReference type="Proteomes" id="UP000239549">
    <property type="component" value="Unassembled WGS sequence"/>
</dbReference>
<dbReference type="InterPro" id="IPR050377">
    <property type="entry name" value="Radical_SAM_PqqE_MftC-like"/>
</dbReference>
<dbReference type="InterPro" id="IPR058240">
    <property type="entry name" value="rSAM_sf"/>
</dbReference>
<evidence type="ECO:0000259" key="5">
    <source>
        <dbReference type="PROSITE" id="PS51918"/>
    </source>
</evidence>
<dbReference type="SFLD" id="SFLDG01067">
    <property type="entry name" value="SPASM/twitch_domain_containing"/>
    <property type="match status" value="1"/>
</dbReference>
<proteinExistence type="predicted"/>
<dbReference type="PROSITE" id="PS51918">
    <property type="entry name" value="RADICAL_SAM"/>
    <property type="match status" value="1"/>
</dbReference>
<gene>
    <name evidence="6" type="ORF">DCCM_2049</name>
</gene>
<dbReference type="InterPro" id="IPR013785">
    <property type="entry name" value="Aldolase_TIM"/>
</dbReference>
<evidence type="ECO:0000256" key="3">
    <source>
        <dbReference type="ARBA" id="ARBA00023004"/>
    </source>
</evidence>
<dbReference type="GO" id="GO:0051536">
    <property type="term" value="F:iron-sulfur cluster binding"/>
    <property type="evidence" value="ECO:0007669"/>
    <property type="project" value="UniProtKB-KW"/>
</dbReference>
<dbReference type="SUPFAM" id="SSF102114">
    <property type="entry name" value="Radical SAM enzymes"/>
    <property type="match status" value="1"/>
</dbReference>
<dbReference type="EMBL" id="BFAV01000071">
    <property type="protein sequence ID" value="GBF32952.1"/>
    <property type="molecule type" value="Genomic_DNA"/>
</dbReference>
<dbReference type="CDD" id="cd01335">
    <property type="entry name" value="Radical_SAM"/>
    <property type="match status" value="1"/>
</dbReference>
<name>A0A2L2XA78_9FIRM</name>
<organism evidence="6 7">
    <name type="scientific">Desulfocucumis palustris</name>
    <dbReference type="NCBI Taxonomy" id="1898651"/>
    <lineage>
        <taxon>Bacteria</taxon>
        <taxon>Bacillati</taxon>
        <taxon>Bacillota</taxon>
        <taxon>Clostridia</taxon>
        <taxon>Eubacteriales</taxon>
        <taxon>Desulfocucumaceae</taxon>
        <taxon>Desulfocucumis</taxon>
    </lineage>
</organism>
<dbReference type="Pfam" id="PF04055">
    <property type="entry name" value="Radical_SAM"/>
    <property type="match status" value="1"/>
</dbReference>
<dbReference type="PANTHER" id="PTHR11228:SF7">
    <property type="entry name" value="PQQA PEPTIDE CYCLASE"/>
    <property type="match status" value="1"/>
</dbReference>
<accession>A0A2L2XA78</accession>
<evidence type="ECO:0000256" key="1">
    <source>
        <dbReference type="ARBA" id="ARBA00022691"/>
    </source>
</evidence>
<dbReference type="AlphaFoldDB" id="A0A2L2XA78"/>
<sequence>MNCSTFAALAFSGLKAAAGFQRTPLLATIIITDRCNLSCRHCAVANQGGKLSTYTETLTLMHKLVNKGVKILFFCGGEVFLWRDEGYTIHHLVRKAKEMGFALVCVVTNGTISIEVPEADLVFLSIDGMEKTHNAIRGNTFQLILSNLEKVSKPNIIFYMAVNNINYRDIPEVTGLAAENHRVKAISFNFHTPYKGTEGLALDHKQKVQAAASIKSLFRKGAPVFNLPVGLDYYLNGNWSRPCHQCVVYENGKAFTCGRCSEIPGLCRKCGYLFAVEFSLLLKGNLRAIRQMLATYLKYC</sequence>
<dbReference type="GO" id="GO:0016829">
    <property type="term" value="F:lyase activity"/>
    <property type="evidence" value="ECO:0007669"/>
    <property type="project" value="UniProtKB-KW"/>
</dbReference>
<keyword evidence="1" id="KW-0949">S-adenosyl-L-methionine</keyword>
<keyword evidence="6" id="KW-0456">Lyase</keyword>
<dbReference type="OrthoDB" id="7021155at2"/>
<keyword evidence="2" id="KW-0479">Metal-binding</keyword>
<dbReference type="PANTHER" id="PTHR11228">
    <property type="entry name" value="RADICAL SAM DOMAIN PROTEIN"/>
    <property type="match status" value="1"/>
</dbReference>
<evidence type="ECO:0000256" key="2">
    <source>
        <dbReference type="ARBA" id="ARBA00022723"/>
    </source>
</evidence>
<keyword evidence="6" id="KW-0670">Pyruvate</keyword>
<dbReference type="InterPro" id="IPR007197">
    <property type="entry name" value="rSAM"/>
</dbReference>
<dbReference type="RefSeq" id="WP_104371408.1">
    <property type="nucleotide sequence ID" value="NZ_BFAV01000071.1"/>
</dbReference>
<keyword evidence="7" id="KW-1185">Reference proteome</keyword>
<dbReference type="Gene3D" id="3.20.20.70">
    <property type="entry name" value="Aldolase class I"/>
    <property type="match status" value="1"/>
</dbReference>
<keyword evidence="3" id="KW-0408">Iron</keyword>
<comment type="caution">
    <text evidence="6">The sequence shown here is derived from an EMBL/GenBank/DDBJ whole genome shotgun (WGS) entry which is preliminary data.</text>
</comment>
<dbReference type="SFLD" id="SFLDS00029">
    <property type="entry name" value="Radical_SAM"/>
    <property type="match status" value="1"/>
</dbReference>
<keyword evidence="4" id="KW-0411">Iron-sulfur</keyword>
<evidence type="ECO:0000313" key="6">
    <source>
        <dbReference type="EMBL" id="GBF32952.1"/>
    </source>
</evidence>
<dbReference type="GO" id="GO:0046872">
    <property type="term" value="F:metal ion binding"/>
    <property type="evidence" value="ECO:0007669"/>
    <property type="project" value="UniProtKB-KW"/>
</dbReference>
<feature type="domain" description="Radical SAM core" evidence="5">
    <location>
        <begin position="21"/>
        <end position="224"/>
    </location>
</feature>
<reference evidence="7" key="1">
    <citation type="submission" date="2018-02" db="EMBL/GenBank/DDBJ databases">
        <title>Genome sequence of Desulfocucumis palustris strain NAW-5.</title>
        <authorList>
            <person name="Watanabe M."/>
            <person name="Kojima H."/>
            <person name="Fukui M."/>
        </authorList>
    </citation>
    <scope>NUCLEOTIDE SEQUENCE [LARGE SCALE GENOMIC DNA]</scope>
    <source>
        <strain evidence="7">NAW-5</strain>
    </source>
</reference>
<evidence type="ECO:0000313" key="7">
    <source>
        <dbReference type="Proteomes" id="UP000239549"/>
    </source>
</evidence>